<evidence type="ECO:0000256" key="5">
    <source>
        <dbReference type="ARBA" id="ARBA00022618"/>
    </source>
</evidence>
<comment type="similarity">
    <text evidence="2 10">Belongs to the ExbB/TolQ family.</text>
</comment>
<dbReference type="GO" id="GO:0005886">
    <property type="term" value="C:plasma membrane"/>
    <property type="evidence" value="ECO:0007669"/>
    <property type="project" value="UniProtKB-SubCell"/>
</dbReference>
<keyword evidence="4 10" id="KW-0997">Cell inner membrane</keyword>
<dbReference type="OrthoDB" id="9805133at2"/>
<evidence type="ECO:0000256" key="1">
    <source>
        <dbReference type="ARBA" id="ARBA00004651"/>
    </source>
</evidence>
<evidence type="ECO:0000256" key="3">
    <source>
        <dbReference type="ARBA" id="ARBA00022475"/>
    </source>
</evidence>
<dbReference type="EMBL" id="FUWJ01000001">
    <property type="protein sequence ID" value="SJZ37747.1"/>
    <property type="molecule type" value="Genomic_DNA"/>
</dbReference>
<name>A0A1T4K5X8_9HYPH</name>
<gene>
    <name evidence="10" type="primary">tolQ</name>
    <name evidence="12" type="ORF">SAMN02745126_00736</name>
</gene>
<evidence type="ECO:0000256" key="7">
    <source>
        <dbReference type="ARBA" id="ARBA00022989"/>
    </source>
</evidence>
<dbReference type="STRING" id="225324.SAMN02745126_00736"/>
<dbReference type="RefSeq" id="WP_085932436.1">
    <property type="nucleotide sequence ID" value="NZ_FUWJ01000001.1"/>
</dbReference>
<keyword evidence="3 10" id="KW-1003">Cell membrane</keyword>
<feature type="transmembrane region" description="Helical" evidence="10">
    <location>
        <begin position="146"/>
        <end position="169"/>
    </location>
</feature>
<evidence type="ECO:0000256" key="2">
    <source>
        <dbReference type="ARBA" id="ARBA00010442"/>
    </source>
</evidence>
<evidence type="ECO:0000256" key="6">
    <source>
        <dbReference type="ARBA" id="ARBA00022692"/>
    </source>
</evidence>
<comment type="subunit">
    <text evidence="10">The Tol-Pal system is composed of five core proteins: the inner membrane proteins TolA, TolQ and TolR, the periplasmic protein TolB and the outer membrane protein Pal. They form a network linking the inner and outer membranes and the peptidoglycan layer.</text>
</comment>
<dbReference type="InterPro" id="IPR014163">
    <property type="entry name" value="Tol-Pal_TolQ"/>
</dbReference>
<keyword evidence="6 10" id="KW-0812">Transmembrane</keyword>
<reference evidence="13" key="1">
    <citation type="submission" date="2017-02" db="EMBL/GenBank/DDBJ databases">
        <authorList>
            <person name="Varghese N."/>
            <person name="Submissions S."/>
        </authorList>
    </citation>
    <scope>NUCLEOTIDE SEQUENCE [LARGE SCALE GENOMIC DNA]</scope>
    <source>
        <strain evidence="13">ATCC 27094</strain>
    </source>
</reference>
<feature type="domain" description="MotA/TolQ/ExbB proton channel" evidence="11">
    <location>
        <begin position="109"/>
        <end position="226"/>
    </location>
</feature>
<keyword evidence="8 10" id="KW-0472">Membrane</keyword>
<dbReference type="HAMAP" id="MF_02202">
    <property type="entry name" value="TolQ"/>
    <property type="match status" value="1"/>
</dbReference>
<evidence type="ECO:0000256" key="8">
    <source>
        <dbReference type="ARBA" id="ARBA00023136"/>
    </source>
</evidence>
<keyword evidence="5 10" id="KW-0132">Cell division</keyword>
<keyword evidence="9 10" id="KW-0131">Cell cycle</keyword>
<dbReference type="PANTHER" id="PTHR30625">
    <property type="entry name" value="PROTEIN TOLQ"/>
    <property type="match status" value="1"/>
</dbReference>
<evidence type="ECO:0000256" key="9">
    <source>
        <dbReference type="ARBA" id="ARBA00023306"/>
    </source>
</evidence>
<dbReference type="Pfam" id="PF01618">
    <property type="entry name" value="MotA_ExbB"/>
    <property type="match status" value="1"/>
</dbReference>
<proteinExistence type="inferred from homology"/>
<dbReference type="InterPro" id="IPR002898">
    <property type="entry name" value="MotA_ExbB_proton_chnl"/>
</dbReference>
<evidence type="ECO:0000256" key="10">
    <source>
        <dbReference type="HAMAP-Rule" id="MF_02202"/>
    </source>
</evidence>
<accession>A0A1T4K5X8</accession>
<dbReference type="GO" id="GO:0051301">
    <property type="term" value="P:cell division"/>
    <property type="evidence" value="ECO:0007669"/>
    <property type="project" value="UniProtKB-UniRule"/>
</dbReference>
<dbReference type="PANTHER" id="PTHR30625:SF3">
    <property type="entry name" value="TOL-PAL SYSTEM PROTEIN TOLQ"/>
    <property type="match status" value="1"/>
</dbReference>
<sequence>MEEIAQLASTPLGGSSPPIDMSVYGLFMQADWVVKAVMIALLLASFWSWAIIFEKMIRLRALKRSAQTFEDTFWSGVSLEDLYDRVGAKPDDPMSSVFSAAMREWRRSVSKGLAASAAARAGLRQRIEQVMSVTIQREMEAIEKRLGFLATVGANATFVGLFGTVWGIMNSFGHIAMSKNTSLAVVAPGISEALFATAIGLVAAIPAAGAYNILSGQVQRYAVQLEAFAGEFITILSRQLEEQG</sequence>
<evidence type="ECO:0000313" key="12">
    <source>
        <dbReference type="EMBL" id="SJZ37747.1"/>
    </source>
</evidence>
<dbReference type="AlphaFoldDB" id="A0A1T4K5X8"/>
<dbReference type="Proteomes" id="UP000190092">
    <property type="component" value="Unassembled WGS sequence"/>
</dbReference>
<dbReference type="InterPro" id="IPR050790">
    <property type="entry name" value="ExbB/TolQ_transport"/>
</dbReference>
<keyword evidence="7 10" id="KW-1133">Transmembrane helix</keyword>
<feature type="transmembrane region" description="Helical" evidence="10">
    <location>
        <begin position="189"/>
        <end position="214"/>
    </location>
</feature>
<organism evidence="12 13">
    <name type="scientific">Enhydrobacter aerosaccus</name>
    <dbReference type="NCBI Taxonomy" id="225324"/>
    <lineage>
        <taxon>Bacteria</taxon>
        <taxon>Pseudomonadati</taxon>
        <taxon>Pseudomonadota</taxon>
        <taxon>Alphaproteobacteria</taxon>
        <taxon>Hyphomicrobiales</taxon>
        <taxon>Enhydrobacter</taxon>
    </lineage>
</organism>
<evidence type="ECO:0000259" key="11">
    <source>
        <dbReference type="Pfam" id="PF01618"/>
    </source>
</evidence>
<comment type="function">
    <text evidence="10">Part of the Tol-Pal system, which plays a role in outer membrane invagination during cell division and is important for maintaining outer membrane integrity.</text>
</comment>
<dbReference type="NCBIfam" id="TIGR02796">
    <property type="entry name" value="tolQ"/>
    <property type="match status" value="1"/>
</dbReference>
<protein>
    <recommendedName>
        <fullName evidence="10">Tol-Pal system protein TolQ</fullName>
    </recommendedName>
</protein>
<dbReference type="GO" id="GO:0017038">
    <property type="term" value="P:protein import"/>
    <property type="evidence" value="ECO:0007669"/>
    <property type="project" value="TreeGrafter"/>
</dbReference>
<comment type="subcellular location">
    <subcellularLocation>
        <location evidence="10">Cell inner membrane</location>
        <topology evidence="10">Multi-pass membrane protein</topology>
    </subcellularLocation>
    <subcellularLocation>
        <location evidence="1">Cell membrane</location>
        <topology evidence="1">Multi-pass membrane protein</topology>
    </subcellularLocation>
</comment>
<dbReference type="GO" id="GO:0043213">
    <property type="term" value="P:bacteriocin transport"/>
    <property type="evidence" value="ECO:0007669"/>
    <property type="project" value="InterPro"/>
</dbReference>
<evidence type="ECO:0000256" key="4">
    <source>
        <dbReference type="ARBA" id="ARBA00022519"/>
    </source>
</evidence>
<feature type="transmembrane region" description="Helical" evidence="10">
    <location>
        <begin position="32"/>
        <end position="53"/>
    </location>
</feature>
<keyword evidence="13" id="KW-1185">Reference proteome</keyword>
<evidence type="ECO:0000313" key="13">
    <source>
        <dbReference type="Proteomes" id="UP000190092"/>
    </source>
</evidence>